<organism evidence="3 4">
    <name type="scientific">Nocardioides silvaticus</name>
    <dbReference type="NCBI Taxonomy" id="2201891"/>
    <lineage>
        <taxon>Bacteria</taxon>
        <taxon>Bacillati</taxon>
        <taxon>Actinomycetota</taxon>
        <taxon>Actinomycetes</taxon>
        <taxon>Propionibacteriales</taxon>
        <taxon>Nocardioidaceae</taxon>
        <taxon>Nocardioides</taxon>
    </lineage>
</organism>
<dbReference type="Pfam" id="PF04168">
    <property type="entry name" value="Alpha-E"/>
    <property type="match status" value="1"/>
</dbReference>
<accession>A0A316TFC9</accession>
<dbReference type="InterPro" id="IPR051680">
    <property type="entry name" value="ATP-dep_Glu-Cys_Ligase-2"/>
</dbReference>
<reference evidence="3 4" key="1">
    <citation type="submission" date="2018-05" db="EMBL/GenBank/DDBJ databases">
        <title>Nocardioides silvaticus genome.</title>
        <authorList>
            <person name="Li C."/>
            <person name="Wang G."/>
        </authorList>
    </citation>
    <scope>NUCLEOTIDE SEQUENCE [LARGE SCALE GENOMIC DNA]</scope>
    <source>
        <strain evidence="3 4">CCTCC AB 2018079</strain>
    </source>
</reference>
<dbReference type="SUPFAM" id="SSF56059">
    <property type="entry name" value="Glutathione synthetase ATP-binding domain-like"/>
    <property type="match status" value="1"/>
</dbReference>
<dbReference type="Proteomes" id="UP000245507">
    <property type="component" value="Unassembled WGS sequence"/>
</dbReference>
<dbReference type="OrthoDB" id="9803842at2"/>
<dbReference type="PANTHER" id="PTHR34595">
    <property type="entry name" value="BLR5612 PROTEIN"/>
    <property type="match status" value="1"/>
</dbReference>
<gene>
    <name evidence="3" type="ORF">DJ010_08620</name>
</gene>
<keyword evidence="4" id="KW-1185">Reference proteome</keyword>
<dbReference type="Pfam" id="PF14403">
    <property type="entry name" value="CP_ATPgrasp_2"/>
    <property type="match status" value="1"/>
</dbReference>
<dbReference type="AlphaFoldDB" id="A0A316TFC9"/>
<comment type="caution">
    <text evidence="3">The sequence shown here is derived from an EMBL/GenBank/DDBJ whole genome shotgun (WGS) entry which is preliminary data.</text>
</comment>
<dbReference type="EMBL" id="QGDD01000003">
    <property type="protein sequence ID" value="PWN03177.1"/>
    <property type="molecule type" value="Genomic_DNA"/>
</dbReference>
<proteinExistence type="predicted"/>
<evidence type="ECO:0000313" key="3">
    <source>
        <dbReference type="EMBL" id="PWN03177.1"/>
    </source>
</evidence>
<dbReference type="InterPro" id="IPR025841">
    <property type="entry name" value="CP_ATPgrasp_2"/>
</dbReference>
<evidence type="ECO:0000313" key="4">
    <source>
        <dbReference type="Proteomes" id="UP000245507"/>
    </source>
</evidence>
<evidence type="ECO:0000259" key="1">
    <source>
        <dbReference type="Pfam" id="PF04168"/>
    </source>
</evidence>
<feature type="domain" description="Circularly permuted ATP-grasp type 2" evidence="2">
    <location>
        <begin position="86"/>
        <end position="458"/>
    </location>
</feature>
<dbReference type="PANTHER" id="PTHR34595:SF2">
    <property type="entry name" value="BLR2978 PROTEIN"/>
    <property type="match status" value="1"/>
</dbReference>
<sequence>MPVLQEYVAALTQPMLGGGATRYDEVVGPDGLLRPPWKRLAAVVAGIGAEELQRIDDQIVRFLSDDGVTYSRPGERPTAWRLDPVPLVVDAVSWREVEVGLAQRAELLNAVLVDLYGERTLLRDGVVPAAAVLSHPGFVRVMAYGSRDDPRPLVVSATDLGRDAEGTWRVLGDRAQAPSGLGYALENRKVLSRVLPELYREADLHRVSPYLWAFRSALLQSAHGELPDPRVVVLTPGTHSETAYDQAALATNLGFPLVQGSDLTVRDGWVLLKSLGRLERVDVILRRVDAAWCDPLELRGDSQLGVAGLAEAVRRNRVRVVNGLGAGVLENPALLAYAPAICEHLLGESLRLPTVPTWWCGDPDALAHVLDHLDELSVRALDSVPSPVLDTRPEVLTRRILAAPHLYVAQERLPLSQAPTWSDGRTAGLATPRPVSVRAFTVRYGSSYRTLLGGLGNVLDVAGSNRVVASKDVWVLKSGAGEPDQGLAEVLPVSSGRSLPATVPRVLEDMFWVGRYAERAEDLLRLVLAAHVVVEDYRSRPRTGGGLSLQIVMGLLARIAGRHPQAGDGDHDYDAEFRSLLLDVDRTGSVAQSVEALRDALSGVRDQWSADVWRIFGVVDRARATMAEDPGSHQAAESAGRMLTGVLSLAGVTANMIRDPGWHMISVGRYVERGQQLRHLLTALTERHGLDVDREVLAAVLAAAESSVTHRRRYRDHVRPAGVLDLLLKDPDNPRSLAFSLARAAEHLAAVPASTGSTRPERLLAALVTELEETDVARLVAIGGVDRPHLVTFLDSLGARLDRLAEAVADLHFATGPAPRRFGSLPILEEVP</sequence>
<dbReference type="InterPro" id="IPR007296">
    <property type="entry name" value="DUF403"/>
</dbReference>
<name>A0A316TFC9_9ACTN</name>
<feature type="domain" description="DUF403" evidence="1">
    <location>
        <begin position="504"/>
        <end position="813"/>
    </location>
</feature>
<evidence type="ECO:0000259" key="2">
    <source>
        <dbReference type="Pfam" id="PF14403"/>
    </source>
</evidence>
<dbReference type="Gene3D" id="3.40.50.11290">
    <property type="match status" value="1"/>
</dbReference>
<protein>
    <submittedName>
        <fullName evidence="3">Uncharacterized protein</fullName>
    </submittedName>
</protein>
<dbReference type="RefSeq" id="WP_109693266.1">
    <property type="nucleotide sequence ID" value="NZ_QGDD01000003.1"/>
</dbReference>